<accession>A0A4Z0Q4Q2</accession>
<dbReference type="RefSeq" id="WP_135461347.1">
    <property type="nucleotide sequence ID" value="NZ_SRLC01000001.1"/>
</dbReference>
<comment type="caution">
    <text evidence="1">The sequence shown here is derived from an EMBL/GenBank/DDBJ whole genome shotgun (WGS) entry which is preliminary data.</text>
</comment>
<proteinExistence type="predicted"/>
<protein>
    <recommendedName>
        <fullName evidence="3">Replication restart DNA helicase PriA</fullName>
    </recommendedName>
</protein>
<dbReference type="AlphaFoldDB" id="A0A4Z0Q4Q2"/>
<reference evidence="1 2" key="1">
    <citation type="submission" date="2019-04" db="EMBL/GenBank/DDBJ databases">
        <authorList>
            <person name="Feng G."/>
            <person name="Zhang J."/>
            <person name="Zhu H."/>
        </authorList>
    </citation>
    <scope>NUCLEOTIDE SEQUENCE [LARGE SCALE GENOMIC DNA]</scope>
    <source>
        <strain evidence="1 2">JCM 31653</strain>
    </source>
</reference>
<dbReference type="EMBL" id="SRLC01000001">
    <property type="protein sequence ID" value="TGE24103.1"/>
    <property type="molecule type" value="Genomic_DNA"/>
</dbReference>
<keyword evidence="2" id="KW-1185">Reference proteome</keyword>
<gene>
    <name evidence="1" type="ORF">E5K00_02495</name>
</gene>
<evidence type="ECO:0000313" key="2">
    <source>
        <dbReference type="Proteomes" id="UP000297549"/>
    </source>
</evidence>
<sequence length="198" mass="22900">MEDKNPSRFTGGPRTIYSFTNTFVVECPHCRNRAEVRKNSVSGQYEFHCYACHRCLAQRMLYTLSVNQYCPDCGYRLKVNLPAVKQKTSFIRLTCPDCDHTNKFTPTYEGCVLPIAQGGEIEPHFGTELWLQVPFGADTLWAYNYEHLQHLKQYVQAKLRQRQAPDFSPMVERLPTFIKSAKNRDSLLAAIERLTLKK</sequence>
<evidence type="ECO:0008006" key="3">
    <source>
        <dbReference type="Google" id="ProtNLM"/>
    </source>
</evidence>
<organism evidence="1 2">
    <name type="scientific">Hymenobacter aquaticus</name>
    <dbReference type="NCBI Taxonomy" id="1867101"/>
    <lineage>
        <taxon>Bacteria</taxon>
        <taxon>Pseudomonadati</taxon>
        <taxon>Bacteroidota</taxon>
        <taxon>Cytophagia</taxon>
        <taxon>Cytophagales</taxon>
        <taxon>Hymenobacteraceae</taxon>
        <taxon>Hymenobacter</taxon>
    </lineage>
</organism>
<dbReference type="Proteomes" id="UP000297549">
    <property type="component" value="Unassembled WGS sequence"/>
</dbReference>
<evidence type="ECO:0000313" key="1">
    <source>
        <dbReference type="EMBL" id="TGE24103.1"/>
    </source>
</evidence>
<name>A0A4Z0Q4Q2_9BACT</name>
<dbReference type="OrthoDB" id="707631at2"/>